<organism evidence="8 9">
    <name type="scientific">Rheinheimera riviphila</name>
    <dbReference type="NCBI Taxonomy" id="1834037"/>
    <lineage>
        <taxon>Bacteria</taxon>
        <taxon>Pseudomonadati</taxon>
        <taxon>Pseudomonadota</taxon>
        <taxon>Gammaproteobacteria</taxon>
        <taxon>Chromatiales</taxon>
        <taxon>Chromatiaceae</taxon>
        <taxon>Rheinheimera</taxon>
    </lineage>
</organism>
<dbReference type="InterPro" id="IPR001444">
    <property type="entry name" value="Flag_bb_rod_N"/>
</dbReference>
<evidence type="ECO:0000259" key="5">
    <source>
        <dbReference type="Pfam" id="PF00460"/>
    </source>
</evidence>
<dbReference type="InterPro" id="IPR020013">
    <property type="entry name" value="Flagellar_FlgE/F/G"/>
</dbReference>
<dbReference type="PANTHER" id="PTHR30435">
    <property type="entry name" value="FLAGELLAR PROTEIN"/>
    <property type="match status" value="1"/>
</dbReference>
<reference evidence="8 9" key="1">
    <citation type="submission" date="2019-01" db="EMBL/GenBank/DDBJ databases">
        <authorList>
            <person name="Chen W.-M."/>
        </authorList>
    </citation>
    <scope>NUCLEOTIDE SEQUENCE [LARGE SCALE GENOMIC DNA]</scope>
    <source>
        <strain evidence="8 9">KYPC3</strain>
    </source>
</reference>
<dbReference type="GO" id="GO:0030694">
    <property type="term" value="C:bacterial-type flagellum basal body, rod"/>
    <property type="evidence" value="ECO:0007669"/>
    <property type="project" value="UniProtKB-UniRule"/>
</dbReference>
<comment type="caution">
    <text evidence="8">The sequence shown here is derived from an EMBL/GenBank/DDBJ whole genome shotgun (WGS) entry which is preliminary data.</text>
</comment>
<feature type="domain" description="Flagellar basal-body/hook protein C-terminal" evidence="6">
    <location>
        <begin position="347"/>
        <end position="386"/>
    </location>
</feature>
<name>A0A437QRC3_9GAMM</name>
<dbReference type="InterPro" id="IPR012836">
    <property type="entry name" value="FlgF"/>
</dbReference>
<keyword evidence="8" id="KW-0966">Cell projection</keyword>
<dbReference type="PANTHER" id="PTHR30435:SF1">
    <property type="entry name" value="FLAGELLAR HOOK PROTEIN FLGE"/>
    <property type="match status" value="1"/>
</dbReference>
<dbReference type="InterPro" id="IPR053967">
    <property type="entry name" value="LlgE_F_G-like_D1"/>
</dbReference>
<feature type="domain" description="Flagellar hook protein FlgE/F/G-like D1" evidence="7">
    <location>
        <begin position="81"/>
        <end position="116"/>
    </location>
</feature>
<dbReference type="Pfam" id="PF06429">
    <property type="entry name" value="Flg_bbr_C"/>
    <property type="match status" value="1"/>
</dbReference>
<evidence type="ECO:0000259" key="6">
    <source>
        <dbReference type="Pfam" id="PF06429"/>
    </source>
</evidence>
<evidence type="ECO:0000256" key="1">
    <source>
        <dbReference type="ARBA" id="ARBA00004117"/>
    </source>
</evidence>
<dbReference type="InterPro" id="IPR037058">
    <property type="entry name" value="Falgellar_hook_FlgE_sf"/>
</dbReference>
<dbReference type="Proteomes" id="UP000283077">
    <property type="component" value="Unassembled WGS sequence"/>
</dbReference>
<dbReference type="EMBL" id="SACS01000012">
    <property type="protein sequence ID" value="RVU37063.1"/>
    <property type="molecule type" value="Genomic_DNA"/>
</dbReference>
<evidence type="ECO:0000313" key="8">
    <source>
        <dbReference type="EMBL" id="RVU37063.1"/>
    </source>
</evidence>
<comment type="subunit">
    <text evidence="4">The basal body constitutes a major portion of the flagellar organelle and consists of five rings (E,L,P,S, and M) mounted on a central rod. The rod consists of about 26 subunits of FlgG in the distal portion, and FlgB, FlgC and FlgF are thought to build up the proximal portion of the rod with about 6 subunits each.</text>
</comment>
<dbReference type="GO" id="GO:0071978">
    <property type="term" value="P:bacterial-type flagellum-dependent swarming motility"/>
    <property type="evidence" value="ECO:0007669"/>
    <property type="project" value="TreeGrafter"/>
</dbReference>
<protein>
    <recommendedName>
        <fullName evidence="4">Flagellar basal-body rod protein FlgF</fullName>
    </recommendedName>
</protein>
<evidence type="ECO:0000259" key="7">
    <source>
        <dbReference type="Pfam" id="PF22692"/>
    </source>
</evidence>
<dbReference type="Gene3D" id="2.60.98.20">
    <property type="entry name" value="Flagellar hook protein FlgE"/>
    <property type="match status" value="1"/>
</dbReference>
<dbReference type="OrthoDB" id="8578401at2"/>
<dbReference type="InterPro" id="IPR010930">
    <property type="entry name" value="Flg_bb/hook_C_dom"/>
</dbReference>
<evidence type="ECO:0000256" key="4">
    <source>
        <dbReference type="RuleBase" id="RU362116"/>
    </source>
</evidence>
<keyword evidence="8" id="KW-0969">Cilium</keyword>
<evidence type="ECO:0000256" key="3">
    <source>
        <dbReference type="ARBA" id="ARBA00023143"/>
    </source>
</evidence>
<keyword evidence="3 4" id="KW-0975">Bacterial flagellum</keyword>
<accession>A0A437QRC3</accession>
<evidence type="ECO:0000256" key="2">
    <source>
        <dbReference type="ARBA" id="ARBA00009677"/>
    </source>
</evidence>
<dbReference type="InterPro" id="IPR037925">
    <property type="entry name" value="FlgE/F/G-like"/>
</dbReference>
<dbReference type="RefSeq" id="WP_127699359.1">
    <property type="nucleotide sequence ID" value="NZ_SACS01000012.1"/>
</dbReference>
<proteinExistence type="inferred from homology"/>
<dbReference type="AlphaFoldDB" id="A0A437QRC3"/>
<dbReference type="GO" id="GO:0005829">
    <property type="term" value="C:cytosol"/>
    <property type="evidence" value="ECO:0007669"/>
    <property type="project" value="TreeGrafter"/>
</dbReference>
<dbReference type="Pfam" id="PF22692">
    <property type="entry name" value="LlgE_F_G_D1"/>
    <property type="match status" value="1"/>
</dbReference>
<feature type="domain" description="Flagellar basal body rod protein N-terminal" evidence="5">
    <location>
        <begin position="5"/>
        <end position="35"/>
    </location>
</feature>
<dbReference type="Pfam" id="PF00460">
    <property type="entry name" value="Flg_bb_rod"/>
    <property type="match status" value="1"/>
</dbReference>
<dbReference type="SUPFAM" id="SSF117143">
    <property type="entry name" value="Flagellar hook protein flgE"/>
    <property type="match status" value="1"/>
</dbReference>
<evidence type="ECO:0000313" key="9">
    <source>
        <dbReference type="Proteomes" id="UP000283077"/>
    </source>
</evidence>
<gene>
    <name evidence="8" type="primary">flgF</name>
    <name evidence="8" type="ORF">EOE67_12190</name>
</gene>
<comment type="subcellular location">
    <subcellularLocation>
        <location evidence="1 4">Bacterial flagellum basal body</location>
    </subcellularLocation>
</comment>
<sequence>MFQSFYTGLSGMLSFSRSLDNVSNNIANMNTPGFRGADSFYRSLSQGSGSSNPGAGVEISGLGFRFANGEIRQTGNSTDLAINGMGFFTLLKNGETLFTRSGQFTFNDKGILVERSSNAAVAVLNSANQPGVLDLSSYRQIAAKPTTKVNFSGNLSTGSTAAHEIASITTYNKLGEEVKLKTKFEKHTTIPGAWTVTITKDDGTAVHSGEIRFSADGTPTSGFNSLSFDLKDSYGGNTPVKFEFGNPGDFNKSTSISTGTTSSLVAKVEDGAPAGSLQDVTFDEGGVVKLRYSNGVSKDGPALALMEINNKDALQQVDGAVFRLVGKSEAIIGQAGKAGFGAIATKSLELSNVDLSKEFADMIIIQRGYQASSKILNVANSMLDQLFENTRGR</sequence>
<dbReference type="NCBIfam" id="TIGR02490">
    <property type="entry name" value="flgF"/>
    <property type="match status" value="1"/>
</dbReference>
<dbReference type="GO" id="GO:0009424">
    <property type="term" value="C:bacterial-type flagellum hook"/>
    <property type="evidence" value="ECO:0007669"/>
    <property type="project" value="TreeGrafter"/>
</dbReference>
<dbReference type="NCBIfam" id="TIGR03506">
    <property type="entry name" value="FlgEFG_subfam"/>
    <property type="match status" value="1"/>
</dbReference>
<comment type="similarity">
    <text evidence="2 4">Belongs to the flagella basal body rod proteins family.</text>
</comment>
<keyword evidence="8" id="KW-0282">Flagellum</keyword>
<keyword evidence="9" id="KW-1185">Reference proteome</keyword>